<dbReference type="AlphaFoldDB" id="A0AA88KEK0"/>
<dbReference type="InterPro" id="IPR001054">
    <property type="entry name" value="A/G_cyclase"/>
</dbReference>
<organism evidence="4 5">
    <name type="scientific">Naegleria lovaniensis</name>
    <name type="common">Amoeba</name>
    <dbReference type="NCBI Taxonomy" id="51637"/>
    <lineage>
        <taxon>Eukaryota</taxon>
        <taxon>Discoba</taxon>
        <taxon>Heterolobosea</taxon>
        <taxon>Tetramitia</taxon>
        <taxon>Eutetramitia</taxon>
        <taxon>Vahlkampfiidae</taxon>
        <taxon>Naegleria</taxon>
    </lineage>
</organism>
<dbReference type="InterPro" id="IPR029787">
    <property type="entry name" value="Nucleotide_cyclase"/>
</dbReference>
<keyword evidence="5" id="KW-1185">Reference proteome</keyword>
<dbReference type="CDD" id="cd07302">
    <property type="entry name" value="CHD"/>
    <property type="match status" value="1"/>
</dbReference>
<accession>A0AA88KEK0</accession>
<feature type="transmembrane region" description="Helical" evidence="2">
    <location>
        <begin position="693"/>
        <end position="719"/>
    </location>
</feature>
<feature type="compositionally biased region" description="Polar residues" evidence="1">
    <location>
        <begin position="98"/>
        <end position="121"/>
    </location>
</feature>
<evidence type="ECO:0000313" key="5">
    <source>
        <dbReference type="Proteomes" id="UP000816034"/>
    </source>
</evidence>
<feature type="compositionally biased region" description="Low complexity" evidence="1">
    <location>
        <begin position="88"/>
        <end position="97"/>
    </location>
</feature>
<keyword evidence="2" id="KW-0812">Transmembrane</keyword>
<feature type="region of interest" description="Disordered" evidence="1">
    <location>
        <begin position="1075"/>
        <end position="1106"/>
    </location>
</feature>
<comment type="caution">
    <text evidence="4">The sequence shown here is derived from an EMBL/GenBank/DDBJ whole genome shotgun (WGS) entry which is preliminary data.</text>
</comment>
<feature type="compositionally biased region" description="Low complexity" evidence="1">
    <location>
        <begin position="1075"/>
        <end position="1088"/>
    </location>
</feature>
<dbReference type="GeneID" id="68104302"/>
<keyword evidence="2" id="KW-0472">Membrane</keyword>
<sequence>MLNHEQQRDGDTVALNEFEDAEQRFHYSESPPSSTSSNNKMQQQRKGFDSHLGRRKRHQAQTLLEAFLSYFCCASHFSRVQKVIPASSSLSSTQQQQARVTTNTPENLNSQQQQKSSTPFIVPSTNTTRITSEQPHLTLPTNTPITSSAANMIDFNSSEQLLEQGSSSQHPQHVLSQPSTSSSFLSSLLPFSLTVLEKNDTIRVIQNAAESSSANSKRKSSKNNVRLMTDAIIHEDDGDYNDTDDEDDSNYYNHSHNHFMKNTSLSHDEKESEILHSEYSIWLLFKCMCCASRPVTFLCHPPRCITIMNTLLFLFILQGIFGISAAFILLYSSGQKVVQDTLNSQQLQIRTFSGQEILNLVDYTSLAIDTMRWQMSDSHFDVKNTTHWLTLFHYIVDLYGTSMPIDAVNFARYDNVYIGYSRNTPGYFTLMNGSIELQTQCQYYWRYMPNQRISDMYLRQYFYRVACNPNSTTRVQTRPWYQTYARSEDYWTEFRWAPVFKTVSGDQTIAVTIPVYTINNLTQLPQSEVQGDTSYAFLPENSTNAIRFISPENLNSSQKNPLHLYGVVGFQLQSQTLSRLLKNSSNLFGDLDLAFITNSDGDLIALNANTNDAKYNTAQAIINSYRSRNILKLLNSTSCDLSMDRICSKFIERSTFIDKDTVLDVELTVVNDLYQLSWGVAVATKTATFADEIITGGITSVVVFLIVFIFGMICLFFCVRGISTPLYQISMEMLKLSTLTDLNINALKDGHSKSLFSDIKEMQEYMSSMKKGMNTITKYVPEIVIKKFMMRQQEALLQDLSGFIVPNCATSPYGYGGTALPVMTILCCEMEGFRTLSETLKPHQLLNLLNNYFTFVSDIIHNHQGVIDTFNNVDGTLMCYFNEPTTMPLHDHELKACATAFEILEGCMEMTHFNKEAANDNVDMTANADQHLLEENEDDTSEKETSLLEQIRENEPECNIPIRVKIGINTGSVLCGNLVHTPNRMSYTVFGKNVEIASKLTTLNHYFNTSILIGPQTYEKVQEAFLCYFIDILPREKIYESYSEDILLNEVMPEHAKSSLTMIETIHNHKNIITTTNTTSSSTTNSTTASPQLPSSSSGRDVMNENTKTHPLYSLSSRLSQRGMVANPTQGRTGAGTEPQQNSSLLAIYELVCHKNKANQLQQRIHSDLKQVESLLKSIVMNKPTTVV</sequence>
<evidence type="ECO:0000313" key="4">
    <source>
        <dbReference type="EMBL" id="KAG2373759.1"/>
    </source>
</evidence>
<feature type="region of interest" description="Disordered" evidence="1">
    <location>
        <begin position="25"/>
        <end position="54"/>
    </location>
</feature>
<dbReference type="InterPro" id="IPR050697">
    <property type="entry name" value="Adenylyl/Guanylyl_Cyclase_3/4"/>
</dbReference>
<dbReference type="GO" id="GO:0009190">
    <property type="term" value="P:cyclic nucleotide biosynthetic process"/>
    <property type="evidence" value="ECO:0007669"/>
    <property type="project" value="InterPro"/>
</dbReference>
<feature type="compositionally biased region" description="Low complexity" evidence="1">
    <location>
        <begin position="28"/>
        <end position="37"/>
    </location>
</feature>
<reference evidence="4 5" key="1">
    <citation type="journal article" date="2018" name="BMC Genomics">
        <title>The genome of Naegleria lovaniensis, the basis for a comparative approach to unravel pathogenicity factors of the human pathogenic amoeba N. fowleri.</title>
        <authorList>
            <person name="Liechti N."/>
            <person name="Schurch N."/>
            <person name="Bruggmann R."/>
            <person name="Wittwer M."/>
        </authorList>
    </citation>
    <scope>NUCLEOTIDE SEQUENCE [LARGE SCALE GENOMIC DNA]</scope>
    <source>
        <strain evidence="4 5">ATCC 30569</strain>
    </source>
</reference>
<dbReference type="PANTHER" id="PTHR43081">
    <property type="entry name" value="ADENYLATE CYCLASE, TERMINAL-DIFFERENTIATION SPECIFIC-RELATED"/>
    <property type="match status" value="1"/>
</dbReference>
<dbReference type="SUPFAM" id="SSF55073">
    <property type="entry name" value="Nucleotide cyclase"/>
    <property type="match status" value="1"/>
</dbReference>
<dbReference type="Proteomes" id="UP000816034">
    <property type="component" value="Unassembled WGS sequence"/>
</dbReference>
<proteinExistence type="predicted"/>
<feature type="domain" description="Guanylate cyclase" evidence="3">
    <location>
        <begin position="824"/>
        <end position="1001"/>
    </location>
</feature>
<evidence type="ECO:0000259" key="3">
    <source>
        <dbReference type="PROSITE" id="PS50125"/>
    </source>
</evidence>
<gene>
    <name evidence="4" type="ORF">C9374_011848</name>
</gene>
<dbReference type="PROSITE" id="PS50125">
    <property type="entry name" value="GUANYLATE_CYCLASE_2"/>
    <property type="match status" value="1"/>
</dbReference>
<feature type="region of interest" description="Disordered" evidence="1">
    <location>
        <begin position="88"/>
        <end position="121"/>
    </location>
</feature>
<evidence type="ECO:0000256" key="1">
    <source>
        <dbReference type="SAM" id="MobiDB-lite"/>
    </source>
</evidence>
<protein>
    <recommendedName>
        <fullName evidence="3">Guanylate cyclase domain-containing protein</fullName>
    </recommendedName>
</protein>
<dbReference type="EMBL" id="PYSW02000051">
    <property type="protein sequence ID" value="KAG2373759.1"/>
    <property type="molecule type" value="Genomic_DNA"/>
</dbReference>
<name>A0AA88KEK0_NAELO</name>
<dbReference type="RefSeq" id="XP_044542933.1">
    <property type="nucleotide sequence ID" value="XM_044687548.1"/>
</dbReference>
<keyword evidence="2" id="KW-1133">Transmembrane helix</keyword>
<dbReference type="Gene3D" id="3.30.70.1230">
    <property type="entry name" value="Nucleotide cyclase"/>
    <property type="match status" value="1"/>
</dbReference>
<feature type="compositionally biased region" description="Polar residues" evidence="1">
    <location>
        <begin position="1089"/>
        <end position="1099"/>
    </location>
</feature>
<dbReference type="PANTHER" id="PTHR43081:SF1">
    <property type="entry name" value="ADENYLATE CYCLASE, TERMINAL-DIFFERENTIATION SPECIFIC"/>
    <property type="match status" value="1"/>
</dbReference>
<dbReference type="GO" id="GO:0035556">
    <property type="term" value="P:intracellular signal transduction"/>
    <property type="evidence" value="ECO:0007669"/>
    <property type="project" value="InterPro"/>
</dbReference>
<feature type="transmembrane region" description="Helical" evidence="2">
    <location>
        <begin position="311"/>
        <end position="331"/>
    </location>
</feature>
<dbReference type="Pfam" id="PF00211">
    <property type="entry name" value="Guanylate_cyc"/>
    <property type="match status" value="1"/>
</dbReference>
<evidence type="ECO:0000256" key="2">
    <source>
        <dbReference type="SAM" id="Phobius"/>
    </source>
</evidence>